<dbReference type="PROSITE" id="PS51125">
    <property type="entry name" value="NHL"/>
    <property type="match status" value="1"/>
</dbReference>
<dbReference type="PANTHER" id="PTHR46388:SF2">
    <property type="entry name" value="NHL REPEAT-CONTAINING PROTEIN 2"/>
    <property type="match status" value="1"/>
</dbReference>
<dbReference type="InterPro" id="IPR011042">
    <property type="entry name" value="6-blade_b-propeller_TolB-like"/>
</dbReference>
<reference evidence="4 5" key="1">
    <citation type="submission" date="2021-06" db="EMBL/GenBank/DDBJ databases">
        <title>Caerostris darwini draft genome.</title>
        <authorList>
            <person name="Kono N."/>
            <person name="Arakawa K."/>
        </authorList>
    </citation>
    <scope>NUCLEOTIDE SEQUENCE [LARGE SCALE GENOMIC DNA]</scope>
</reference>
<dbReference type="SUPFAM" id="SSF101898">
    <property type="entry name" value="NHL repeat"/>
    <property type="match status" value="1"/>
</dbReference>
<dbReference type="Gene3D" id="3.40.30.10">
    <property type="entry name" value="Glutaredoxin"/>
    <property type="match status" value="1"/>
</dbReference>
<dbReference type="Pfam" id="PF01436">
    <property type="entry name" value="NHL"/>
    <property type="match status" value="1"/>
</dbReference>
<accession>A0AAV4Q269</accession>
<keyword evidence="5" id="KW-1185">Reference proteome</keyword>
<dbReference type="Pfam" id="PF13905">
    <property type="entry name" value="Thioredoxin_8"/>
    <property type="match status" value="1"/>
</dbReference>
<evidence type="ECO:0000313" key="4">
    <source>
        <dbReference type="EMBL" id="GIY02282.1"/>
    </source>
</evidence>
<evidence type="ECO:0000256" key="2">
    <source>
        <dbReference type="PROSITE-ProRule" id="PRU00504"/>
    </source>
</evidence>
<dbReference type="Proteomes" id="UP001054837">
    <property type="component" value="Unassembled WGS sequence"/>
</dbReference>
<comment type="caution">
    <text evidence="4">The sequence shown here is derived from an EMBL/GenBank/DDBJ whole genome shotgun (WGS) entry which is preliminary data.</text>
</comment>
<dbReference type="PANTHER" id="PTHR46388">
    <property type="entry name" value="NHL REPEAT-CONTAINING PROTEIN 2"/>
    <property type="match status" value="1"/>
</dbReference>
<proteinExistence type="predicted"/>
<dbReference type="Gene3D" id="2.120.10.30">
    <property type="entry name" value="TolB, C-terminal domain"/>
    <property type="match status" value="3"/>
</dbReference>
<dbReference type="InterPro" id="IPR012336">
    <property type="entry name" value="Thioredoxin-like_fold"/>
</dbReference>
<gene>
    <name evidence="4" type="primary">Nhlrc2</name>
    <name evidence="4" type="ORF">CDAR_112691</name>
</gene>
<dbReference type="PROSITE" id="PS51352">
    <property type="entry name" value="THIOREDOXIN_2"/>
    <property type="match status" value="1"/>
</dbReference>
<organism evidence="4 5">
    <name type="scientific">Caerostris darwini</name>
    <dbReference type="NCBI Taxonomy" id="1538125"/>
    <lineage>
        <taxon>Eukaryota</taxon>
        <taxon>Metazoa</taxon>
        <taxon>Ecdysozoa</taxon>
        <taxon>Arthropoda</taxon>
        <taxon>Chelicerata</taxon>
        <taxon>Arachnida</taxon>
        <taxon>Araneae</taxon>
        <taxon>Araneomorphae</taxon>
        <taxon>Entelegynae</taxon>
        <taxon>Araneoidea</taxon>
        <taxon>Araneidae</taxon>
        <taxon>Caerostris</taxon>
    </lineage>
</organism>
<protein>
    <submittedName>
        <fullName evidence="4">NHL repeat-containing protein 2</fullName>
    </submittedName>
</protein>
<dbReference type="EMBL" id="BPLQ01003666">
    <property type="protein sequence ID" value="GIY02282.1"/>
    <property type="molecule type" value="Genomic_DNA"/>
</dbReference>
<feature type="repeat" description="NHL" evidence="2">
    <location>
        <begin position="475"/>
        <end position="505"/>
    </location>
</feature>
<dbReference type="InterPro" id="IPR013766">
    <property type="entry name" value="Thioredoxin_domain"/>
</dbReference>
<keyword evidence="1" id="KW-0677">Repeat</keyword>
<feature type="domain" description="Thioredoxin" evidence="3">
    <location>
        <begin position="54"/>
        <end position="201"/>
    </location>
</feature>
<dbReference type="InterPro" id="IPR036249">
    <property type="entry name" value="Thioredoxin-like_sf"/>
</dbReference>
<dbReference type="InterPro" id="IPR001258">
    <property type="entry name" value="NHL_repeat"/>
</dbReference>
<evidence type="ECO:0000259" key="3">
    <source>
        <dbReference type="PROSITE" id="PS51352"/>
    </source>
</evidence>
<dbReference type="AlphaFoldDB" id="A0AAV4Q269"/>
<dbReference type="SUPFAM" id="SSF52833">
    <property type="entry name" value="Thioredoxin-like"/>
    <property type="match status" value="1"/>
</dbReference>
<evidence type="ECO:0000313" key="5">
    <source>
        <dbReference type="Proteomes" id="UP001054837"/>
    </source>
</evidence>
<name>A0AAV4Q269_9ARAC</name>
<sequence length="712" mass="79560">MTDDDSYYPCLVDIYEGDSCELVTLLETSLEDLKSEPDKWKNIIHSHIERILRSPQSLKVENFGAGLEWINSKPLTLDDELLNKVLVFDFFTYCCINCEHALPFVQKVEEEFKENHELAVIGVHSPKFPNEKALDNVKNAVLRNKIEHPVINDSENYLWNKLGIYCWPTVLITSPLHHVLFYLVGEVQIEKLLYLCHQTLNYFTANNTLLNNNPLPLRQTEKSIESNSLLYPSGISTHGTSVIISDTGHNRLLLLSSDGKVQDVIGCGSPGFKDGSFIDCLFNRPQGTAWWKANFIFVADTGNNCIRMVDLKGRKVYTVFNGNDNFLKSEETSVQNFASPWDVCIGPKLGSNMEELHVLYIAIAGSHQIWAMHLDDLLISSEQYPSLDSVPFAGNGTEECRNNTYKLKAGFAQPSGVAYSELCPGMLFIADSESSTIRSISLVNGNVKTVVGGGLDPKNLFQYGDNDGLGLDVKLQHPLGICVIEEGKIFIADTYNHKIKLINVKKRECHAFAGEGFLADISVPDCEFDEPSAICYSSQEKCLFVADTNNHTIKIIEPEAKSIKAMPVIFPDASCVDSPCKKRIFHKDDSNYRKIKLSFGGKIMCSFKLIQSGISLTERAPQPWNISLKGGCNWNVACMSNSLFDSHRQPSLILKCTDDDTNVHNSEITISVNLTVCDDVNKICMPKKIILKLDVEVSRDGSDVYDGIFVFN</sequence>
<evidence type="ECO:0000256" key="1">
    <source>
        <dbReference type="ARBA" id="ARBA00022737"/>
    </source>
</evidence>